<reference evidence="3" key="1">
    <citation type="journal article" date="2019" name="Int. J. Syst. Evol. Microbiol.">
        <title>The Global Catalogue of Microorganisms (GCM) 10K type strain sequencing project: providing services to taxonomists for standard genome sequencing and annotation.</title>
        <authorList>
            <consortium name="The Broad Institute Genomics Platform"/>
            <consortium name="The Broad Institute Genome Sequencing Center for Infectious Disease"/>
            <person name="Wu L."/>
            <person name="Ma J."/>
        </authorList>
    </citation>
    <scope>NUCLEOTIDE SEQUENCE [LARGE SCALE GENOMIC DNA]</scope>
    <source>
        <strain evidence="3">JCM 18959</strain>
    </source>
</reference>
<accession>A0ABP9M691</accession>
<dbReference type="InterPro" id="IPR050490">
    <property type="entry name" value="Bact_solute-bd_prot1"/>
</dbReference>
<proteinExistence type="predicted"/>
<organism evidence="2 3">
    <name type="scientific">Microbacterium yannicii</name>
    <dbReference type="NCBI Taxonomy" id="671622"/>
    <lineage>
        <taxon>Bacteria</taxon>
        <taxon>Bacillati</taxon>
        <taxon>Actinomycetota</taxon>
        <taxon>Actinomycetes</taxon>
        <taxon>Micrococcales</taxon>
        <taxon>Microbacteriaceae</taxon>
        <taxon>Microbacterium</taxon>
    </lineage>
</organism>
<dbReference type="Proteomes" id="UP001501407">
    <property type="component" value="Unassembled WGS sequence"/>
</dbReference>
<feature type="chain" id="PRO_5045906170" evidence="1">
    <location>
        <begin position="25"/>
        <end position="426"/>
    </location>
</feature>
<dbReference type="Gene3D" id="3.40.190.10">
    <property type="entry name" value="Periplasmic binding protein-like II"/>
    <property type="match status" value="2"/>
</dbReference>
<protein>
    <submittedName>
        <fullName evidence="2">Extracellular solute-binding protein</fullName>
    </submittedName>
</protein>
<comment type="caution">
    <text evidence="2">The sequence shown here is derived from an EMBL/GenBank/DDBJ whole genome shotgun (WGS) entry which is preliminary data.</text>
</comment>
<evidence type="ECO:0000313" key="2">
    <source>
        <dbReference type="EMBL" id="GAA5091842.1"/>
    </source>
</evidence>
<dbReference type="PROSITE" id="PS51257">
    <property type="entry name" value="PROKAR_LIPOPROTEIN"/>
    <property type="match status" value="1"/>
</dbReference>
<feature type="signal peptide" evidence="1">
    <location>
        <begin position="1"/>
        <end position="24"/>
    </location>
</feature>
<keyword evidence="1" id="KW-0732">Signal</keyword>
<dbReference type="PANTHER" id="PTHR43649">
    <property type="entry name" value="ARABINOSE-BINDING PROTEIN-RELATED"/>
    <property type="match status" value="1"/>
</dbReference>
<keyword evidence="3" id="KW-1185">Reference proteome</keyword>
<evidence type="ECO:0000313" key="3">
    <source>
        <dbReference type="Proteomes" id="UP001501407"/>
    </source>
</evidence>
<evidence type="ECO:0000256" key="1">
    <source>
        <dbReference type="SAM" id="SignalP"/>
    </source>
</evidence>
<dbReference type="InterPro" id="IPR006059">
    <property type="entry name" value="SBP"/>
</dbReference>
<name>A0ABP9M691_9MICO</name>
<sequence length="426" mass="44638">MNLTSGRRRTVALGSAAVVALALAGCSTATGDTAEGEGTVLTFSAAGEAPAQAVIDAFEEANPGVTVEATFANDDASYQQTLRTQLSAGTAPDVFRIWPGGGNATAVRTLGDDDLLMSLEDEAWVDDLSDAQRAVSENSEGTLVGLPVTVVGIGAVWNDQALEEAGLTPPETWSEVLDFCEAATEKGTVAFALGLKSAWTTQLVPYALTSTLVYGPDPQFTDQQLDGETTFGESEWQTAMDQYAEMQSAGCFNENPNGVGYDEQMTSLGEGTALGAIQVTSAAANAEQYAADGTTFSMTPLPATDDPADTYLPVSVGIEYAINADAENPELARTFMEFLASSEGQAIYATESGAAPALPSEDFETGPVLAAVGEYQAEGRDTPFPDVFWPNPKVQAEHLAAIQELFNATITPAQVLERMDLAFSEG</sequence>
<gene>
    <name evidence="2" type="ORF">GCM10025760_19580</name>
</gene>
<dbReference type="Pfam" id="PF01547">
    <property type="entry name" value="SBP_bac_1"/>
    <property type="match status" value="1"/>
</dbReference>
<dbReference type="SUPFAM" id="SSF53850">
    <property type="entry name" value="Periplasmic binding protein-like II"/>
    <property type="match status" value="1"/>
</dbReference>
<dbReference type="EMBL" id="BAABKZ010000002">
    <property type="protein sequence ID" value="GAA5091842.1"/>
    <property type="molecule type" value="Genomic_DNA"/>
</dbReference>